<accession>A0A7J7K0D7</accession>
<evidence type="ECO:0000313" key="2">
    <source>
        <dbReference type="Proteomes" id="UP000593567"/>
    </source>
</evidence>
<comment type="caution">
    <text evidence="1">The sequence shown here is derived from an EMBL/GenBank/DDBJ whole genome shotgun (WGS) entry which is preliminary data.</text>
</comment>
<dbReference type="EMBL" id="VXIV02001642">
    <property type="protein sequence ID" value="KAF6031048.1"/>
    <property type="molecule type" value="Genomic_DNA"/>
</dbReference>
<protein>
    <submittedName>
        <fullName evidence="1">Uncharacterized protein</fullName>
    </submittedName>
</protein>
<evidence type="ECO:0000313" key="1">
    <source>
        <dbReference type="EMBL" id="KAF6031048.1"/>
    </source>
</evidence>
<dbReference type="Proteomes" id="UP000593567">
    <property type="component" value="Unassembled WGS sequence"/>
</dbReference>
<proteinExistence type="predicted"/>
<keyword evidence="2" id="KW-1185">Reference proteome</keyword>
<dbReference type="AlphaFoldDB" id="A0A7J7K0D7"/>
<name>A0A7J7K0D7_BUGNE</name>
<reference evidence="1" key="1">
    <citation type="submission" date="2020-06" db="EMBL/GenBank/DDBJ databases">
        <title>Draft genome of Bugula neritina, a colonial animal packing powerful symbionts and potential medicines.</title>
        <authorList>
            <person name="Rayko M."/>
        </authorList>
    </citation>
    <scope>NUCLEOTIDE SEQUENCE [LARGE SCALE GENOMIC DNA]</scope>
    <source>
        <strain evidence="1">Kwan_BN1</strain>
    </source>
</reference>
<sequence>MNLDLEKLEEKADEIFNRYKHKTEAGEVSEPAHSSYLYDVDNLPGSAYLRDVFPQDKEKTYMYDSDNLAQYFPIARYLLY</sequence>
<gene>
    <name evidence="1" type="ORF">EB796_010643</name>
</gene>
<organism evidence="1 2">
    <name type="scientific">Bugula neritina</name>
    <name type="common">Brown bryozoan</name>
    <name type="synonym">Sertularia neritina</name>
    <dbReference type="NCBI Taxonomy" id="10212"/>
    <lineage>
        <taxon>Eukaryota</taxon>
        <taxon>Metazoa</taxon>
        <taxon>Spiralia</taxon>
        <taxon>Lophotrochozoa</taxon>
        <taxon>Bryozoa</taxon>
        <taxon>Gymnolaemata</taxon>
        <taxon>Cheilostomatida</taxon>
        <taxon>Flustrina</taxon>
        <taxon>Buguloidea</taxon>
        <taxon>Bugulidae</taxon>
        <taxon>Bugula</taxon>
    </lineage>
</organism>